<dbReference type="PROSITE" id="PS00138">
    <property type="entry name" value="SUBTILASE_SER"/>
    <property type="match status" value="1"/>
</dbReference>
<evidence type="ECO:0000313" key="8">
    <source>
        <dbReference type="Proteomes" id="UP001193081"/>
    </source>
</evidence>
<organism evidence="7 8">
    <name type="scientific">Candidatus Chloroploca mongolica</name>
    <dbReference type="NCBI Taxonomy" id="2528176"/>
    <lineage>
        <taxon>Bacteria</taxon>
        <taxon>Bacillati</taxon>
        <taxon>Chloroflexota</taxon>
        <taxon>Chloroflexia</taxon>
        <taxon>Chloroflexales</taxon>
        <taxon>Chloroflexineae</taxon>
        <taxon>Oscillochloridaceae</taxon>
        <taxon>Candidatus Chloroploca</taxon>
    </lineage>
</organism>
<dbReference type="InterPro" id="IPR015500">
    <property type="entry name" value="Peptidase_S8_subtilisin-rel"/>
</dbReference>
<dbReference type="Proteomes" id="UP001193081">
    <property type="component" value="Unassembled WGS sequence"/>
</dbReference>
<dbReference type="InterPro" id="IPR023828">
    <property type="entry name" value="Peptidase_S8_Ser-AS"/>
</dbReference>
<dbReference type="InterPro" id="IPR036852">
    <property type="entry name" value="Peptidase_S8/S53_dom_sf"/>
</dbReference>
<dbReference type="Pfam" id="PF02225">
    <property type="entry name" value="PA"/>
    <property type="match status" value="1"/>
</dbReference>
<dbReference type="CDD" id="cd04818">
    <property type="entry name" value="PA_subtilisin_1"/>
    <property type="match status" value="1"/>
</dbReference>
<dbReference type="InterPro" id="IPR045051">
    <property type="entry name" value="SBT"/>
</dbReference>
<evidence type="ECO:0000313" key="7">
    <source>
        <dbReference type="EMBL" id="MBP1468693.1"/>
    </source>
</evidence>
<accession>A0ABS4DGY6</accession>
<dbReference type="RefSeq" id="WP_135481693.1">
    <property type="nucleotide sequence ID" value="NZ_SIJK02000085.1"/>
</dbReference>
<dbReference type="PROSITE" id="PS51892">
    <property type="entry name" value="SUBTILASE"/>
    <property type="match status" value="1"/>
</dbReference>
<name>A0ABS4DGY6_9CHLR</name>
<dbReference type="PRINTS" id="PR00723">
    <property type="entry name" value="SUBTILISIN"/>
</dbReference>
<comment type="caution">
    <text evidence="4">Lacks conserved residue(s) required for the propagation of feature annotation.</text>
</comment>
<evidence type="ECO:0000256" key="2">
    <source>
        <dbReference type="ARBA" id="ARBA00022801"/>
    </source>
</evidence>
<dbReference type="EMBL" id="SIJK02000085">
    <property type="protein sequence ID" value="MBP1468693.1"/>
    <property type="molecule type" value="Genomic_DNA"/>
</dbReference>
<feature type="domain" description="PA" evidence="6">
    <location>
        <begin position="182"/>
        <end position="269"/>
    </location>
</feature>
<keyword evidence="8" id="KW-1185">Reference proteome</keyword>
<feature type="domain" description="Peptidase S8/S53" evidence="5">
    <location>
        <begin position="4"/>
        <end position="371"/>
    </location>
</feature>
<feature type="non-terminal residue" evidence="7">
    <location>
        <position position="1"/>
    </location>
</feature>
<comment type="similarity">
    <text evidence="4">Belongs to the peptidase S8 family.</text>
</comment>
<protein>
    <submittedName>
        <fullName evidence="7">S8 family serine peptidase</fullName>
    </submittedName>
</protein>
<proteinExistence type="inferred from homology"/>
<keyword evidence="3" id="KW-0720">Serine protease</keyword>
<dbReference type="PANTHER" id="PTHR10795">
    <property type="entry name" value="PROPROTEIN CONVERTASE SUBTILISIN/KEXIN"/>
    <property type="match status" value="1"/>
</dbReference>
<dbReference type="InterPro" id="IPR003137">
    <property type="entry name" value="PA_domain"/>
</dbReference>
<dbReference type="SUPFAM" id="SSF52743">
    <property type="entry name" value="Subtilisin-like"/>
    <property type="match status" value="1"/>
</dbReference>
<keyword evidence="2" id="KW-0378">Hydrolase</keyword>
<dbReference type="InterPro" id="IPR000209">
    <property type="entry name" value="Peptidase_S8/S53_dom"/>
</dbReference>
<dbReference type="Gene3D" id="3.50.30.30">
    <property type="match status" value="1"/>
</dbReference>
<evidence type="ECO:0000256" key="3">
    <source>
        <dbReference type="ARBA" id="ARBA00022825"/>
    </source>
</evidence>
<dbReference type="InterPro" id="IPR046450">
    <property type="entry name" value="PA_dom_sf"/>
</dbReference>
<dbReference type="Pfam" id="PF00082">
    <property type="entry name" value="Peptidase_S8"/>
    <property type="match status" value="1"/>
</dbReference>
<evidence type="ECO:0000259" key="5">
    <source>
        <dbReference type="Pfam" id="PF00082"/>
    </source>
</evidence>
<evidence type="ECO:0000256" key="1">
    <source>
        <dbReference type="ARBA" id="ARBA00022670"/>
    </source>
</evidence>
<evidence type="ECO:0000256" key="4">
    <source>
        <dbReference type="PROSITE-ProRule" id="PRU01240"/>
    </source>
</evidence>
<evidence type="ECO:0000259" key="6">
    <source>
        <dbReference type="Pfam" id="PF02225"/>
    </source>
</evidence>
<comment type="caution">
    <text evidence="7">The sequence shown here is derived from an EMBL/GenBank/DDBJ whole genome shotgun (WGS) entry which is preliminary data.</text>
</comment>
<dbReference type="SUPFAM" id="SSF52025">
    <property type="entry name" value="PA domain"/>
    <property type="match status" value="1"/>
</dbReference>
<keyword evidence="1" id="KW-0645">Protease</keyword>
<gene>
    <name evidence="7" type="ORF">EYB53_023465</name>
</gene>
<dbReference type="Gene3D" id="3.40.50.200">
    <property type="entry name" value="Peptidase S8/S53 domain"/>
    <property type="match status" value="1"/>
</dbReference>
<sequence length="817" mass="84060">NPIDFEGHGTHVADIIGGLGYPAGTNEDGAYPAKGVGVAPEAEIYGFKACASFSSACNGLALLASVDNAADLDRDPATADPVDVINMSLGANYGQPEDDLTYFSNRAAGMGIIVVASAGNSADKPFIVGSPSMGDGVLSVAQTAVPSATRYPLFYASSTVSGTINTAVFQNWSVPPAAVLIQGPVVYGNADGSNTNGCAAYTTPLTGSVVLADRGVCSFTTKAKNASDAGAAISLIGLIAPGDPFEGGDGGDRPINIPSFMISQAASNLLKAQIANGVVAGINPANAISLANTMVGSSSRGPRNHDNVIKPDIGAPGASISAIAAGGAATGPFGGTSGAAPMVSGVAALLKQVYTDTLIVQQYKALLMNTGNLEIWQGDPGTVLAPITRIGGGQVDASAAYSSTLVAWDSTSASALAWTGSMSFGYQPVAANQTVTRTLTIKNLANAAQTVALASAFRYAQDADQGVVVTPAQAEVTIPANGTVNVPVVMTIDPAALHPWVVNKGSLGANGAALTFQEYDGSVTITPTSGAPIHVVWHVLPKAVADVSLGTTSWPSETTVLNNASSVITGPVDIFDLIVADANDYGFTVGDCAGCNLSPVDLKELGVRATSVVSPNDFLEFGVTIWDNPYRASQYPVAIEIYIDGNNDGTDDYVIFNADLALNASDGRNVVFVFDLSDNSLFPVYFIDSTFNTQNFILPMDAALVGVTPGQPFSFRVFLFDAYFGGSAWDCAPKVNGVCTGKYQYTPGLSRYAIPEADRFVDVPPGGSVNVAWTSSPEGAAASPSQTGLLFMYRRALVGGESDHVLKLNTYLPIIQQ</sequence>
<reference evidence="7 8" key="1">
    <citation type="submission" date="2021-03" db="EMBL/GenBank/DDBJ databases">
        <authorList>
            <person name="Grouzdev D.S."/>
        </authorList>
    </citation>
    <scope>NUCLEOTIDE SEQUENCE [LARGE SCALE GENOMIC DNA]</scope>
    <source>
        <strain evidence="7 8">M50-1</strain>
    </source>
</reference>